<dbReference type="Proteomes" id="UP000198951">
    <property type="component" value="Unassembled WGS sequence"/>
</dbReference>
<sequence>MLIKYDFWKPFRNFITKTQIKKINLKNKLTKI</sequence>
<name>A0A1H4A8R2_9FLAO</name>
<dbReference type="EMBL" id="FNRD01000003">
    <property type="protein sequence ID" value="SEA31854.1"/>
    <property type="molecule type" value="Genomic_DNA"/>
</dbReference>
<protein>
    <submittedName>
        <fullName evidence="1">Uncharacterized protein</fullName>
    </submittedName>
</protein>
<gene>
    <name evidence="1" type="ORF">SAMN05443667_103226</name>
</gene>
<evidence type="ECO:0000313" key="1">
    <source>
        <dbReference type="EMBL" id="SEA31854.1"/>
    </source>
</evidence>
<dbReference type="AlphaFoldDB" id="A0A1H4A8R2"/>
<proteinExistence type="predicted"/>
<keyword evidence="2" id="KW-1185">Reference proteome</keyword>
<reference evidence="2" key="1">
    <citation type="submission" date="2016-10" db="EMBL/GenBank/DDBJ databases">
        <authorList>
            <person name="Varghese N."/>
            <person name="Submissions S."/>
        </authorList>
    </citation>
    <scope>NUCLEOTIDE SEQUENCE [LARGE SCALE GENOMIC DNA]</scope>
    <source>
        <strain evidence="2">DSM 22376</strain>
    </source>
</reference>
<evidence type="ECO:0000313" key="2">
    <source>
        <dbReference type="Proteomes" id="UP000198951"/>
    </source>
</evidence>
<accession>A0A1H4A8R2</accession>
<organism evidence="1 2">
    <name type="scientific">Flavobacterium gillisiae</name>
    <dbReference type="NCBI Taxonomy" id="150146"/>
    <lineage>
        <taxon>Bacteria</taxon>
        <taxon>Pseudomonadati</taxon>
        <taxon>Bacteroidota</taxon>
        <taxon>Flavobacteriia</taxon>
        <taxon>Flavobacteriales</taxon>
        <taxon>Flavobacteriaceae</taxon>
        <taxon>Flavobacterium</taxon>
    </lineage>
</organism>